<dbReference type="InterPro" id="IPR036318">
    <property type="entry name" value="FAD-bd_PCMH-like_sf"/>
</dbReference>
<comment type="caution">
    <text evidence="3">The sequence shown here is derived from an EMBL/GenBank/DDBJ whole genome shotgun (WGS) entry which is preliminary data.</text>
</comment>
<accession>A0A364LCR8</accession>
<dbReference type="Pfam" id="PF04199">
    <property type="entry name" value="Cyclase"/>
    <property type="match status" value="1"/>
</dbReference>
<dbReference type="InterPro" id="IPR016166">
    <property type="entry name" value="FAD-bd_PCMH"/>
</dbReference>
<dbReference type="EMBL" id="MIKG01000025">
    <property type="protein sequence ID" value="RAO73521.1"/>
    <property type="molecule type" value="Genomic_DNA"/>
</dbReference>
<feature type="domain" description="FAD-binding PCMH-type" evidence="2">
    <location>
        <begin position="24"/>
        <end position="196"/>
    </location>
</feature>
<evidence type="ECO:0000313" key="4">
    <source>
        <dbReference type="Proteomes" id="UP000249363"/>
    </source>
</evidence>
<dbReference type="RefSeq" id="XP_040738035.1">
    <property type="nucleotide sequence ID" value="XM_040882459.1"/>
</dbReference>
<comment type="similarity">
    <text evidence="1">Belongs to the Cyclase 1 superfamily.</text>
</comment>
<dbReference type="GO" id="GO:0019441">
    <property type="term" value="P:L-tryptophan catabolic process to kynurenine"/>
    <property type="evidence" value="ECO:0007669"/>
    <property type="project" value="InterPro"/>
</dbReference>
<gene>
    <name evidence="3" type="ORF">BHQ10_009533</name>
</gene>
<dbReference type="Pfam" id="PF01565">
    <property type="entry name" value="FAD_binding_4"/>
    <property type="match status" value="1"/>
</dbReference>
<dbReference type="SUPFAM" id="SSF102198">
    <property type="entry name" value="Putative cyclase"/>
    <property type="match status" value="1"/>
</dbReference>
<evidence type="ECO:0000256" key="1">
    <source>
        <dbReference type="ARBA" id="ARBA00007865"/>
    </source>
</evidence>
<dbReference type="PANTHER" id="PTHR34861">
    <property type="match status" value="1"/>
</dbReference>
<organism evidence="3 4">
    <name type="scientific">Talaromyces amestolkiae</name>
    <dbReference type="NCBI Taxonomy" id="1196081"/>
    <lineage>
        <taxon>Eukaryota</taxon>
        <taxon>Fungi</taxon>
        <taxon>Dikarya</taxon>
        <taxon>Ascomycota</taxon>
        <taxon>Pezizomycotina</taxon>
        <taxon>Eurotiomycetes</taxon>
        <taxon>Eurotiomycetidae</taxon>
        <taxon>Eurotiales</taxon>
        <taxon>Trichocomaceae</taxon>
        <taxon>Talaromyces</taxon>
        <taxon>Talaromyces sect. Talaromyces</taxon>
    </lineage>
</organism>
<dbReference type="STRING" id="1196081.A0A364LCR8"/>
<dbReference type="OrthoDB" id="2151789at2759"/>
<dbReference type="GO" id="GO:0004061">
    <property type="term" value="F:arylformamidase activity"/>
    <property type="evidence" value="ECO:0007669"/>
    <property type="project" value="InterPro"/>
</dbReference>
<dbReference type="InterPro" id="IPR006094">
    <property type="entry name" value="Oxid_FAD_bind_N"/>
</dbReference>
<protein>
    <recommendedName>
        <fullName evidence="2">FAD-binding PCMH-type domain-containing protein</fullName>
    </recommendedName>
</protein>
<dbReference type="Proteomes" id="UP000249363">
    <property type="component" value="Unassembled WGS sequence"/>
</dbReference>
<dbReference type="InterPro" id="IPR037175">
    <property type="entry name" value="KFase_sf"/>
</dbReference>
<name>A0A364LCR8_TALAM</name>
<dbReference type="PANTHER" id="PTHR34861:SF11">
    <property type="entry name" value="CYCLASE"/>
    <property type="match status" value="1"/>
</dbReference>
<dbReference type="Gene3D" id="3.50.30.50">
    <property type="entry name" value="Putative cyclase"/>
    <property type="match status" value="1"/>
</dbReference>
<reference evidence="3 4" key="1">
    <citation type="journal article" date="2017" name="Biotechnol. Biofuels">
        <title>Differential beta-glucosidase expression as a function of carbon source availability in Talaromyces amestolkiae: a genomic and proteomic approach.</title>
        <authorList>
            <person name="de Eugenio L.I."/>
            <person name="Mendez-Liter J.A."/>
            <person name="Nieto-Dominguez M."/>
            <person name="Alonso L."/>
            <person name="Gil-Munoz J."/>
            <person name="Barriuso J."/>
            <person name="Prieto A."/>
            <person name="Martinez M.J."/>
        </authorList>
    </citation>
    <scope>NUCLEOTIDE SEQUENCE [LARGE SCALE GENOMIC DNA]</scope>
    <source>
        <strain evidence="3 4">CIB</strain>
    </source>
</reference>
<proteinExistence type="inferred from homology"/>
<sequence>MYKVAANGTSAYTTNDQMFWSTTEWLSPSCIFQPTVSQDVADAVKLFVANDCQFAIRGGGHSAVAGAANINDGILISFSNMKNISVHTNVDTPYVSVQPGAVWGDVYTYCDKFDVVPMCGRFYPVGTGLALGAGFSFLSNENGFAVDNVKTYEVVLANGTLVDVSQANAPDLFRSLKGGGNNFAVVTRYDLLLYEGGLVVGGEIQTLENQTEQWLDVTYDYSVRQAVLDVKTHALPAVMYIGTTDEVITLTPLYYNDHNSSVLPPIMKGWYDLTASSDTIRQANYSSLALEFDAGLGDGQYQEQLTYTIYADREEYGIAWYSFLEWGRSFGNVDGLTLLHCNMPLTPRMMNAGVEKGSNSLGLAGTKDVLSSIIEFEQLPLDPQGPPGNAWGRFGKDDELGTLNLITPGVIVKAAQEIKTGVRISLDWPLSMPSYPSFGRNPFQQEIVHRAPNCINDDILHFNTQGSTQWDGFRHYAHQKFKRFYNNRTQEQIESSDVIGLHAVAEAGGITGRGVLLDYVEWAASKSISIEALSSTSISGDILFIRSGFTAAYNKLNDSQRKDLAHRSSPDFIGVDASEKTLRWLWQHQFGAVAGDAPSFERAPIRGAHADPNYNLHEWVLAGWGCPIGELFDLEALSKHCKVTGRYTFFLSSMPLKVIGGVASPPNAFAIF</sequence>
<dbReference type="InterPro" id="IPR016169">
    <property type="entry name" value="FAD-bd_PCMH_sub2"/>
</dbReference>
<dbReference type="InterPro" id="IPR007325">
    <property type="entry name" value="KFase/CYL"/>
</dbReference>
<dbReference type="PROSITE" id="PS51387">
    <property type="entry name" value="FAD_PCMH"/>
    <property type="match status" value="1"/>
</dbReference>
<dbReference type="GO" id="GO:0071949">
    <property type="term" value="F:FAD binding"/>
    <property type="evidence" value="ECO:0007669"/>
    <property type="project" value="InterPro"/>
</dbReference>
<dbReference type="GeneID" id="63798747"/>
<dbReference type="AlphaFoldDB" id="A0A364LCR8"/>
<evidence type="ECO:0000313" key="3">
    <source>
        <dbReference type="EMBL" id="RAO73521.1"/>
    </source>
</evidence>
<keyword evidence="4" id="KW-1185">Reference proteome</keyword>
<dbReference type="Gene3D" id="3.30.465.10">
    <property type="match status" value="1"/>
</dbReference>
<dbReference type="SUPFAM" id="SSF56176">
    <property type="entry name" value="FAD-binding/transporter-associated domain-like"/>
    <property type="match status" value="1"/>
</dbReference>
<evidence type="ECO:0000259" key="2">
    <source>
        <dbReference type="PROSITE" id="PS51387"/>
    </source>
</evidence>